<evidence type="ECO:0000313" key="5">
    <source>
        <dbReference type="Proteomes" id="UP000325684"/>
    </source>
</evidence>
<dbReference type="InterPro" id="IPR011050">
    <property type="entry name" value="Pectin_lyase_fold/virulence"/>
</dbReference>
<dbReference type="AlphaFoldDB" id="A0A5N3PEJ4"/>
<reference evidence="4 5" key="1">
    <citation type="journal article" date="2019" name="Microorganisms">
        <title>Genome Insights into the Novel Species Microvirga brassicacearum, a Rapeseed Endophyte with Biotechnological Potential.</title>
        <authorList>
            <person name="Jimenez-Gomez A."/>
            <person name="Saati-Santamaria Z."/>
            <person name="Igual J.M."/>
            <person name="Rivas R."/>
            <person name="Mateos P.F."/>
            <person name="Garcia-Fraile P."/>
        </authorList>
    </citation>
    <scope>NUCLEOTIDE SEQUENCE [LARGE SCALE GENOMIC DNA]</scope>
    <source>
        <strain evidence="4 5">CDVBN77</strain>
    </source>
</reference>
<dbReference type="InterPro" id="IPR030895">
    <property type="entry name" value="T5SS_PEPC_rpt"/>
</dbReference>
<dbReference type="Pfam" id="PF03797">
    <property type="entry name" value="Autotransporter"/>
    <property type="match status" value="1"/>
</dbReference>
<dbReference type="EMBL" id="VCMV01000007">
    <property type="protein sequence ID" value="KAB0268130.1"/>
    <property type="molecule type" value="Genomic_DNA"/>
</dbReference>
<dbReference type="PROSITE" id="PS51208">
    <property type="entry name" value="AUTOTRANSPORTER"/>
    <property type="match status" value="1"/>
</dbReference>
<feature type="region of interest" description="Disordered" evidence="2">
    <location>
        <begin position="38"/>
        <end position="59"/>
    </location>
</feature>
<dbReference type="Gene3D" id="2.40.128.130">
    <property type="entry name" value="Autotransporter beta-domain"/>
    <property type="match status" value="1"/>
</dbReference>
<dbReference type="InterPro" id="IPR012332">
    <property type="entry name" value="Autotransporter_pectin_lyase_C"/>
</dbReference>
<proteinExistence type="predicted"/>
<dbReference type="InterPro" id="IPR036709">
    <property type="entry name" value="Autotransporte_beta_dom_sf"/>
</dbReference>
<dbReference type="SMART" id="SM00869">
    <property type="entry name" value="Autotransporter"/>
    <property type="match status" value="1"/>
</dbReference>
<dbReference type="InterPro" id="IPR051551">
    <property type="entry name" value="Autotransporter_adhesion"/>
</dbReference>
<dbReference type="OrthoDB" id="9804931at2"/>
<dbReference type="Pfam" id="PF12951">
    <property type="entry name" value="PATR"/>
    <property type="match status" value="3"/>
</dbReference>
<evidence type="ECO:0000256" key="1">
    <source>
        <dbReference type="ARBA" id="ARBA00022729"/>
    </source>
</evidence>
<evidence type="ECO:0000313" key="4">
    <source>
        <dbReference type="EMBL" id="KAB0268130.1"/>
    </source>
</evidence>
<dbReference type="SUPFAM" id="SSF51126">
    <property type="entry name" value="Pectin lyase-like"/>
    <property type="match status" value="2"/>
</dbReference>
<evidence type="ECO:0000256" key="2">
    <source>
        <dbReference type="SAM" id="MobiDB-lite"/>
    </source>
</evidence>
<keyword evidence="1" id="KW-0732">Signal</keyword>
<keyword evidence="5" id="KW-1185">Reference proteome</keyword>
<organism evidence="4 5">
    <name type="scientific">Microvirga brassicacearum</name>
    <dbReference type="NCBI Taxonomy" id="2580413"/>
    <lineage>
        <taxon>Bacteria</taxon>
        <taxon>Pseudomonadati</taxon>
        <taxon>Pseudomonadota</taxon>
        <taxon>Alphaproteobacteria</taxon>
        <taxon>Hyphomicrobiales</taxon>
        <taxon>Methylobacteriaceae</taxon>
        <taxon>Microvirga</taxon>
    </lineage>
</organism>
<dbReference type="Gene3D" id="2.160.20.20">
    <property type="match status" value="2"/>
</dbReference>
<dbReference type="Proteomes" id="UP000325684">
    <property type="component" value="Unassembled WGS sequence"/>
</dbReference>
<dbReference type="InterPro" id="IPR006315">
    <property type="entry name" value="OM_autotransptr_brl_dom"/>
</dbReference>
<dbReference type="GO" id="GO:0019867">
    <property type="term" value="C:outer membrane"/>
    <property type="evidence" value="ECO:0007669"/>
    <property type="project" value="InterPro"/>
</dbReference>
<evidence type="ECO:0000259" key="3">
    <source>
        <dbReference type="PROSITE" id="PS51208"/>
    </source>
</evidence>
<dbReference type="InterPro" id="IPR013425">
    <property type="entry name" value="Autotrns_rpt"/>
</dbReference>
<protein>
    <submittedName>
        <fullName evidence="4">Autotransporter outer membrane beta-barrel domain-containing protein</fullName>
    </submittedName>
</protein>
<dbReference type="PANTHER" id="PTHR35037:SF3">
    <property type="entry name" value="C-TERMINAL REGION OF AIDA-LIKE PROTEIN"/>
    <property type="match status" value="1"/>
</dbReference>
<dbReference type="InterPro" id="IPR005546">
    <property type="entry name" value="Autotransporte_beta"/>
</dbReference>
<dbReference type="NCBIfam" id="TIGR04393">
    <property type="entry name" value="rpt_T5SS_PEPC"/>
    <property type="match status" value="1"/>
</dbReference>
<dbReference type="PANTHER" id="PTHR35037">
    <property type="entry name" value="C-TERMINAL REGION OF AIDA-LIKE PROTEIN"/>
    <property type="match status" value="1"/>
</dbReference>
<feature type="domain" description="Autotransporter" evidence="3">
    <location>
        <begin position="943"/>
        <end position="1219"/>
    </location>
</feature>
<dbReference type="SUPFAM" id="SSF103515">
    <property type="entry name" value="Autotransporter"/>
    <property type="match status" value="1"/>
</dbReference>
<accession>A0A5N3PEJ4</accession>
<gene>
    <name evidence="4" type="ORF">FEZ63_05750</name>
</gene>
<dbReference type="NCBIfam" id="TIGR01414">
    <property type="entry name" value="autotrans_barl"/>
    <property type="match status" value="1"/>
</dbReference>
<comment type="caution">
    <text evidence="4">The sequence shown here is derived from an EMBL/GenBank/DDBJ whole genome shotgun (WGS) entry which is preliminary data.</text>
</comment>
<sequence>MIRSSPEQFTAAACCDSSPVLRPTGNAGVHCLSEDHGRVPVRSQGSRPESPPFRQDTSCKARDRGNADFRVFTDTELRPRRRCPRVTTSDKTSFLNGKRLSCRHFLLVFGAKLYVAAEMLMPLNSSSLRKLLLGTTAFAAASLCAPGSVRALDIRWLGPTGGLWSNAANWNAGLPTGLDVAVFPSAPGARVVDVDGPQSVNGLNFESNLNRTHTLINGTIELTGGAVIVAPLSFVNFDASLSLNLAADTLFNIAAPTSIAGTIYGSGGLTKSGTGTLTLTGANSYSGATVVSQGTLSAGAANTLSTVSDITVQSGATLEVTGDQLTGSLAGAGNVVIGSGAIFTTGLNEIATTFSGSFSGAGSLEVDGNATELTLTGNSIIGGDLTVCCSLLDIRGSFTAAGTAAVLDGNLNVSGPSGALTADVVAVEGGNINILGGGRVNTNILGSIGGEINVTGSGSLVNADVTDISALAGDATLNISNGGRVVTRTDAALSSVVLGTGSATVRDAGSEWSVGGNLIVGDTISGFATPGLLTVRDGGRVSAGTFTIGEQGTVRVGIGNVGGTVSAGSVVNAGVLAFNHNDGVTFAAPLSGSGTVTKEGSGTLTFTGANTSTGGTTITGGTLVGNAASLGRGTIRNDARLIIDQPTGAAFDTAINGTGTLVKRGAGKLDLRGTHALSGSTQVQAGNLAVNGSLAQSAVIVTSAGTLSGTGIVGSILAQSGGTVSPGNSIGTLNVAGNVGFSSGSTYRVEVNAHGQSDRISATGVATLSGGKVFVPADQGSYSDKTDYTILTAASGVNGTFAVANTNFAFLTPTLSYDGDGVTLTLKRKVIPPKPVPFTSVAVSRNQFDTAAAVEALGSGNRLYDTVLGASTGAARQAFDALSGEVHASAVTVAYQDATLIGDRLLQRLDRASQSGSSTLPAAYAADRPGRVDEPVPITVQGFDPRRFALWGEGLGSWGRTRFDGNAASIDRSTGGFVLGADMAVSPAYRLGVASGFTRTTFDIDARNSSGTTETVFGAIYGSAQWGALGVRLGAAYAGRDTDTKRSVIFPAFSDQATASYDGSTAQVFGEIGYAIPTAGVRFEPFVGASIIQVRTDDFRENGGIAALAGYGPARELGSTTVGIKVETTLGETAALTLHGTFGWRHAYGDIAPSSLVAFDGGAVPLTVWGIPVDRDALIAQAGLDWQATQDVTLGIAYNGQIGQRGQDHTLNGNLTWRF</sequence>
<dbReference type="NCBIfam" id="TIGR02601">
    <property type="entry name" value="autotrns_rpt"/>
    <property type="match status" value="3"/>
</dbReference>
<name>A0A5N3PEJ4_9HYPH</name>